<feature type="compositionally biased region" description="Low complexity" evidence="10">
    <location>
        <begin position="147"/>
        <end position="156"/>
    </location>
</feature>
<comment type="pathway">
    <text evidence="1 9">Cell wall biogenesis; peptidoglycan biosynthesis.</text>
</comment>
<keyword evidence="14" id="KW-1185">Reference proteome</keyword>
<feature type="domain" description="L,D-TPase catalytic" evidence="12">
    <location>
        <begin position="350"/>
        <end position="459"/>
    </location>
</feature>
<reference evidence="13 14" key="1">
    <citation type="submission" date="2018-10" db="EMBL/GenBank/DDBJ databases">
        <title>Genome Sequence of Cohnella sp.</title>
        <authorList>
            <person name="Srinivasan S."/>
            <person name="Kim M.K."/>
        </authorList>
    </citation>
    <scope>NUCLEOTIDE SEQUENCE [LARGE SCALE GENOMIC DNA]</scope>
    <source>
        <strain evidence="13 14">18JY8-7</strain>
    </source>
</reference>
<comment type="similarity">
    <text evidence="2">Belongs to the YkuD family.</text>
</comment>
<proteinExistence type="inferred from homology"/>
<dbReference type="UniPathway" id="UPA00219"/>
<dbReference type="Gene3D" id="2.40.440.10">
    <property type="entry name" value="L,D-transpeptidase catalytic domain-like"/>
    <property type="match status" value="1"/>
</dbReference>
<keyword evidence="5" id="KW-0378">Hydrolase</keyword>
<dbReference type="GO" id="GO:0071555">
    <property type="term" value="P:cell wall organization"/>
    <property type="evidence" value="ECO:0007669"/>
    <property type="project" value="UniProtKB-UniRule"/>
</dbReference>
<dbReference type="KEGG" id="coh:EAV92_11400"/>
<dbReference type="GO" id="GO:0018104">
    <property type="term" value="P:peptidoglycan-protein cross-linking"/>
    <property type="evidence" value="ECO:0007669"/>
    <property type="project" value="TreeGrafter"/>
</dbReference>
<feature type="region of interest" description="Disordered" evidence="10">
    <location>
        <begin position="137"/>
        <end position="156"/>
    </location>
</feature>
<keyword evidence="7 9" id="KW-0573">Peptidoglycan synthesis</keyword>
<feature type="transmembrane region" description="Helical" evidence="11">
    <location>
        <begin position="99"/>
        <end position="119"/>
    </location>
</feature>
<dbReference type="GO" id="GO:0008360">
    <property type="term" value="P:regulation of cell shape"/>
    <property type="evidence" value="ECO:0007669"/>
    <property type="project" value="UniProtKB-UniRule"/>
</dbReference>
<feature type="compositionally biased region" description="Low complexity" evidence="10">
    <location>
        <begin position="325"/>
        <end position="341"/>
    </location>
</feature>
<dbReference type="SUPFAM" id="SSF141523">
    <property type="entry name" value="L,D-transpeptidase catalytic domain-like"/>
    <property type="match status" value="1"/>
</dbReference>
<evidence type="ECO:0000256" key="3">
    <source>
        <dbReference type="ARBA" id="ARBA00022676"/>
    </source>
</evidence>
<gene>
    <name evidence="13" type="ORF">EAV92_11400</name>
</gene>
<dbReference type="EMBL" id="CP033433">
    <property type="protein sequence ID" value="AYQ73117.1"/>
    <property type="molecule type" value="Genomic_DNA"/>
</dbReference>
<evidence type="ECO:0000313" key="14">
    <source>
        <dbReference type="Proteomes" id="UP000269097"/>
    </source>
</evidence>
<keyword evidence="4" id="KW-0808">Transferase</keyword>
<accession>A0A3G3JZ30</accession>
<dbReference type="SUPFAM" id="SSF48452">
    <property type="entry name" value="TPR-like"/>
    <property type="match status" value="1"/>
</dbReference>
<evidence type="ECO:0000256" key="11">
    <source>
        <dbReference type="SAM" id="Phobius"/>
    </source>
</evidence>
<evidence type="ECO:0000256" key="6">
    <source>
        <dbReference type="ARBA" id="ARBA00022960"/>
    </source>
</evidence>
<keyword evidence="3" id="KW-0328">Glycosyltransferase</keyword>
<evidence type="ECO:0000256" key="4">
    <source>
        <dbReference type="ARBA" id="ARBA00022679"/>
    </source>
</evidence>
<dbReference type="GO" id="GO:0016757">
    <property type="term" value="F:glycosyltransferase activity"/>
    <property type="evidence" value="ECO:0007669"/>
    <property type="project" value="UniProtKB-KW"/>
</dbReference>
<dbReference type="Pfam" id="PF03734">
    <property type="entry name" value="YkuD"/>
    <property type="match status" value="1"/>
</dbReference>
<dbReference type="InterPro" id="IPR011990">
    <property type="entry name" value="TPR-like_helical_dom_sf"/>
</dbReference>
<keyword evidence="11" id="KW-1133">Transmembrane helix</keyword>
<evidence type="ECO:0000256" key="10">
    <source>
        <dbReference type="SAM" id="MobiDB-lite"/>
    </source>
</evidence>
<dbReference type="AlphaFoldDB" id="A0A3G3JZ30"/>
<dbReference type="PANTHER" id="PTHR30582:SF24">
    <property type="entry name" value="L,D-TRANSPEPTIDASE ERFK_SRFK-RELATED"/>
    <property type="match status" value="1"/>
</dbReference>
<organism evidence="13 14">
    <name type="scientific">Cohnella candidum</name>
    <dbReference type="NCBI Taxonomy" id="2674991"/>
    <lineage>
        <taxon>Bacteria</taxon>
        <taxon>Bacillati</taxon>
        <taxon>Bacillota</taxon>
        <taxon>Bacilli</taxon>
        <taxon>Bacillales</taxon>
        <taxon>Paenibacillaceae</taxon>
        <taxon>Cohnella</taxon>
    </lineage>
</organism>
<name>A0A3G3JZ30_9BACL</name>
<feature type="active site" description="Nucleophile" evidence="9">
    <location>
        <position position="435"/>
    </location>
</feature>
<dbReference type="Proteomes" id="UP000269097">
    <property type="component" value="Chromosome"/>
</dbReference>
<feature type="compositionally biased region" description="Basic and acidic residues" evidence="10">
    <location>
        <begin position="483"/>
        <end position="493"/>
    </location>
</feature>
<evidence type="ECO:0000259" key="12">
    <source>
        <dbReference type="PROSITE" id="PS52029"/>
    </source>
</evidence>
<evidence type="ECO:0000256" key="8">
    <source>
        <dbReference type="ARBA" id="ARBA00023316"/>
    </source>
</evidence>
<keyword evidence="11" id="KW-0472">Membrane</keyword>
<sequence>MKEEDVLEQRLKDFYDRVPDVEDALPFKDYLLKHEDSRMAWYLLGKQYEAKGQESKAIYCFSQAGEIYEAFENKPVPSLPESEQVWRKEPQSKKRGGKWLVLAAALTFLVSGYLIYAGISAKPDRKHANEEAAVTLPAAPGKQTTDASPIASSPAAAPGDLGFDTIAGAAEPDREGLALYAGMMASAGKSNALLVRAPRLGDFTDWVNSGEPVASTSSGGTPGSAVTLWHDAKWCGCSTADGKQARQVVEKWKPEQEAKLLLRSAMIEYKRDTGNWPANPQALAGNYPNNTVAGWTEEMSKWFDELKRVLDDKKDGKVPLTVGWPQQAGSEASSGAEPSGQLAPLTNEPLHIIVDKTNHRLAVMSGNVLLRNYAVGLGGDRTPEGNFIISEKVRNPNGRSDGIFGSRGMTLSDTRYGIHGTDKPDSIGKDESQGCVRMAKEDLEELYDLVPKGTPVTIVKGGLPSETRVPPERFRLPSTQDETNPRKVYDWLT</sequence>
<evidence type="ECO:0000256" key="2">
    <source>
        <dbReference type="ARBA" id="ARBA00005992"/>
    </source>
</evidence>
<feature type="active site" description="Proton donor/acceptor" evidence="9">
    <location>
        <position position="419"/>
    </location>
</feature>
<evidence type="ECO:0000256" key="9">
    <source>
        <dbReference type="PROSITE-ProRule" id="PRU01373"/>
    </source>
</evidence>
<dbReference type="InterPro" id="IPR050979">
    <property type="entry name" value="LD-transpeptidase"/>
</dbReference>
<keyword evidence="8 9" id="KW-0961">Cell wall biogenesis/degradation</keyword>
<dbReference type="CDD" id="cd16913">
    <property type="entry name" value="YkuD_like"/>
    <property type="match status" value="1"/>
</dbReference>
<dbReference type="GO" id="GO:0005576">
    <property type="term" value="C:extracellular region"/>
    <property type="evidence" value="ECO:0007669"/>
    <property type="project" value="TreeGrafter"/>
</dbReference>
<dbReference type="PROSITE" id="PS52029">
    <property type="entry name" value="LD_TPASE"/>
    <property type="match status" value="1"/>
</dbReference>
<dbReference type="InterPro" id="IPR038063">
    <property type="entry name" value="Transpep_catalytic_dom"/>
</dbReference>
<evidence type="ECO:0000313" key="13">
    <source>
        <dbReference type="EMBL" id="AYQ73117.1"/>
    </source>
</evidence>
<dbReference type="InterPro" id="IPR005490">
    <property type="entry name" value="LD_TPept_cat_dom"/>
</dbReference>
<feature type="region of interest" description="Disordered" evidence="10">
    <location>
        <begin position="463"/>
        <end position="493"/>
    </location>
</feature>
<protein>
    <submittedName>
        <fullName evidence="13">L,D-transpeptidase</fullName>
    </submittedName>
</protein>
<dbReference type="GO" id="GO:0071972">
    <property type="term" value="F:peptidoglycan L,D-transpeptidase activity"/>
    <property type="evidence" value="ECO:0007669"/>
    <property type="project" value="TreeGrafter"/>
</dbReference>
<dbReference type="RefSeq" id="WP_123041199.1">
    <property type="nucleotide sequence ID" value="NZ_CP033433.1"/>
</dbReference>
<keyword evidence="11" id="KW-0812">Transmembrane</keyword>
<dbReference type="PANTHER" id="PTHR30582">
    <property type="entry name" value="L,D-TRANSPEPTIDASE"/>
    <property type="match status" value="1"/>
</dbReference>
<evidence type="ECO:0000256" key="5">
    <source>
        <dbReference type="ARBA" id="ARBA00022801"/>
    </source>
</evidence>
<evidence type="ECO:0000256" key="1">
    <source>
        <dbReference type="ARBA" id="ARBA00004752"/>
    </source>
</evidence>
<keyword evidence="6 9" id="KW-0133">Cell shape</keyword>
<feature type="region of interest" description="Disordered" evidence="10">
    <location>
        <begin position="318"/>
        <end position="343"/>
    </location>
</feature>
<evidence type="ECO:0000256" key="7">
    <source>
        <dbReference type="ARBA" id="ARBA00022984"/>
    </source>
</evidence>